<evidence type="ECO:0000313" key="2">
    <source>
        <dbReference type="EMBL" id="KAA1105796.1"/>
    </source>
</evidence>
<accession>A0A5B0SC88</accession>
<feature type="transmembrane region" description="Helical" evidence="1">
    <location>
        <begin position="20"/>
        <end position="43"/>
    </location>
</feature>
<keyword evidence="3" id="KW-0808">Transferase</keyword>
<evidence type="ECO:0000313" key="5">
    <source>
        <dbReference type="Proteomes" id="UP000325313"/>
    </source>
</evidence>
<evidence type="ECO:0000256" key="1">
    <source>
        <dbReference type="SAM" id="Phobius"/>
    </source>
</evidence>
<dbReference type="EMBL" id="VDEP01000041">
    <property type="protein sequence ID" value="KAA1135119.1"/>
    <property type="molecule type" value="Genomic_DNA"/>
</dbReference>
<organism evidence="3 5">
    <name type="scientific">Puccinia graminis f. sp. tritici</name>
    <dbReference type="NCBI Taxonomy" id="56615"/>
    <lineage>
        <taxon>Eukaryota</taxon>
        <taxon>Fungi</taxon>
        <taxon>Dikarya</taxon>
        <taxon>Basidiomycota</taxon>
        <taxon>Pucciniomycotina</taxon>
        <taxon>Pucciniomycetes</taxon>
        <taxon>Pucciniales</taxon>
        <taxon>Pucciniaceae</taxon>
        <taxon>Puccinia</taxon>
    </lineage>
</organism>
<dbReference type="GO" id="GO:0016740">
    <property type="term" value="F:transferase activity"/>
    <property type="evidence" value="ECO:0007669"/>
    <property type="project" value="UniProtKB-KW"/>
</dbReference>
<dbReference type="Proteomes" id="UP000324748">
    <property type="component" value="Unassembled WGS sequence"/>
</dbReference>
<comment type="caution">
    <text evidence="3">The sequence shown here is derived from an EMBL/GenBank/DDBJ whole genome shotgun (WGS) entry which is preliminary data.</text>
</comment>
<evidence type="ECO:0000313" key="4">
    <source>
        <dbReference type="Proteomes" id="UP000324748"/>
    </source>
</evidence>
<reference evidence="4 5" key="1">
    <citation type="submission" date="2019-05" db="EMBL/GenBank/DDBJ databases">
        <title>Emergence of the Ug99 lineage of the wheat stem rust pathogen through somatic hybridization.</title>
        <authorList>
            <person name="Li F."/>
            <person name="Upadhyaya N.M."/>
            <person name="Sperschneider J."/>
            <person name="Matny O."/>
            <person name="Nguyen-Phuc H."/>
            <person name="Mago R."/>
            <person name="Raley C."/>
            <person name="Miller M.E."/>
            <person name="Silverstein K.A.T."/>
            <person name="Henningsen E."/>
            <person name="Hirsch C.D."/>
            <person name="Visser B."/>
            <person name="Pretorius Z.A."/>
            <person name="Steffenson B.J."/>
            <person name="Schwessinger B."/>
            <person name="Dodds P.N."/>
            <person name="Figueroa M."/>
        </authorList>
    </citation>
    <scope>NUCLEOTIDE SEQUENCE [LARGE SCALE GENOMIC DNA]</scope>
    <source>
        <strain evidence="2">21-0</strain>
        <strain evidence="3 5">Ug99</strain>
    </source>
</reference>
<sequence length="126" mass="14419">MSLNTIYPLISLTPQTNRNVLAFLCLVIVCLIAGAAVSSRLFAVIRHESIIHEFEWKALALSEIFARSTRRDSPRHLLLRSFNPARQSSPFIATYKGRILSLRRATVMSERRRGPAQLLFHRQGFR</sequence>
<keyword evidence="1" id="KW-0472">Membrane</keyword>
<dbReference type="AlphaFoldDB" id="A0A5B0SC88"/>
<dbReference type="EMBL" id="VSWC01000040">
    <property type="protein sequence ID" value="KAA1105796.1"/>
    <property type="molecule type" value="Genomic_DNA"/>
</dbReference>
<name>A0A5B0SC88_PUCGR</name>
<evidence type="ECO:0000313" key="3">
    <source>
        <dbReference type="EMBL" id="KAA1135119.1"/>
    </source>
</evidence>
<keyword evidence="4" id="KW-1185">Reference proteome</keyword>
<keyword evidence="1" id="KW-1133">Transmembrane helix</keyword>
<proteinExistence type="predicted"/>
<dbReference type="Proteomes" id="UP000325313">
    <property type="component" value="Unassembled WGS sequence"/>
</dbReference>
<protein>
    <submittedName>
        <fullName evidence="3">Oligosaccharyl transferase stt3 subunit</fullName>
    </submittedName>
</protein>
<dbReference type="OrthoDB" id="5567485at2759"/>
<gene>
    <name evidence="3" type="primary">STT3_2</name>
    <name evidence="2" type="synonym">STT3_1</name>
    <name evidence="2" type="ORF">PGT21_019914</name>
    <name evidence="3" type="ORF">PGTUg99_014951</name>
</gene>
<keyword evidence="1" id="KW-0812">Transmembrane</keyword>